<dbReference type="InterPro" id="IPR001387">
    <property type="entry name" value="Cro/C1-type_HTH"/>
</dbReference>
<organism evidence="2 3">
    <name type="scientific">Adonisia turfae CCMR0082</name>
    <dbReference type="NCBI Taxonomy" id="2304604"/>
    <lineage>
        <taxon>Bacteria</taxon>
        <taxon>Bacillati</taxon>
        <taxon>Cyanobacteriota</taxon>
        <taxon>Adonisia</taxon>
        <taxon>Adonisia turfae</taxon>
    </lineage>
</organism>
<dbReference type="PROSITE" id="PS50943">
    <property type="entry name" value="HTH_CROC1"/>
    <property type="match status" value="1"/>
</dbReference>
<dbReference type="Pfam" id="PF01381">
    <property type="entry name" value="HTH_3"/>
    <property type="match status" value="1"/>
</dbReference>
<sequence length="97" mass="10656">MAAYEKICYLLAILSKSCNLFKAMATNNLKRVLANEELTQGKVAQASGVSTSSLSKYYNQRRTPSPTTMGKIVNGINRLVGASRYKITDIFPSFDEG</sequence>
<dbReference type="Gene3D" id="1.10.260.40">
    <property type="entry name" value="lambda repressor-like DNA-binding domains"/>
    <property type="match status" value="1"/>
</dbReference>
<feature type="domain" description="HTH cro/C1-type" evidence="1">
    <location>
        <begin position="29"/>
        <end position="83"/>
    </location>
</feature>
<evidence type="ECO:0000259" key="1">
    <source>
        <dbReference type="PROSITE" id="PS50943"/>
    </source>
</evidence>
<comment type="caution">
    <text evidence="2">The sequence shown here is derived from an EMBL/GenBank/DDBJ whole genome shotgun (WGS) entry which is preliminary data.</text>
</comment>
<accession>A0A6M0S2C6</accession>
<dbReference type="EMBL" id="QZCE01000001">
    <property type="protein sequence ID" value="NEZ62546.1"/>
    <property type="molecule type" value="Genomic_DNA"/>
</dbReference>
<gene>
    <name evidence="2" type="ORF">D0962_07075</name>
</gene>
<evidence type="ECO:0000313" key="3">
    <source>
        <dbReference type="Proteomes" id="UP000473574"/>
    </source>
</evidence>
<evidence type="ECO:0000313" key="2">
    <source>
        <dbReference type="EMBL" id="NEZ62546.1"/>
    </source>
</evidence>
<name>A0A6M0S2C6_9CYAN</name>
<reference evidence="2 3" key="1">
    <citation type="journal article" date="2020" name="Microb. Ecol.">
        <title>Ecogenomics of the Marine Benthic Filamentous Cyanobacterium Adonisia.</title>
        <authorList>
            <person name="Walter J.M."/>
            <person name="Coutinho F.H."/>
            <person name="Leomil L."/>
            <person name="Hargreaves P.I."/>
            <person name="Campeao M.E."/>
            <person name="Vieira V.V."/>
            <person name="Silva B.S."/>
            <person name="Fistarol G.O."/>
            <person name="Salomon P.S."/>
            <person name="Sawabe T."/>
            <person name="Mino S."/>
            <person name="Hosokawa M."/>
            <person name="Miyashita H."/>
            <person name="Maruyama F."/>
            <person name="van Verk M.C."/>
            <person name="Dutilh B.E."/>
            <person name="Thompson C.C."/>
            <person name="Thompson F.L."/>
        </authorList>
    </citation>
    <scope>NUCLEOTIDE SEQUENCE [LARGE SCALE GENOMIC DNA]</scope>
    <source>
        <strain evidence="2 3">CCMR0082</strain>
    </source>
</reference>
<dbReference type="RefSeq" id="WP_163661064.1">
    <property type="nucleotide sequence ID" value="NZ_QZCE01000001.1"/>
</dbReference>
<dbReference type="CDD" id="cd00093">
    <property type="entry name" value="HTH_XRE"/>
    <property type="match status" value="1"/>
</dbReference>
<dbReference type="SUPFAM" id="SSF47413">
    <property type="entry name" value="lambda repressor-like DNA-binding domains"/>
    <property type="match status" value="1"/>
</dbReference>
<dbReference type="InterPro" id="IPR010982">
    <property type="entry name" value="Lambda_DNA-bd_dom_sf"/>
</dbReference>
<dbReference type="Proteomes" id="UP000473574">
    <property type="component" value="Unassembled WGS sequence"/>
</dbReference>
<dbReference type="SMART" id="SM00530">
    <property type="entry name" value="HTH_XRE"/>
    <property type="match status" value="1"/>
</dbReference>
<proteinExistence type="predicted"/>
<dbReference type="AlphaFoldDB" id="A0A6M0S2C6"/>
<dbReference type="GO" id="GO:0003677">
    <property type="term" value="F:DNA binding"/>
    <property type="evidence" value="ECO:0007669"/>
    <property type="project" value="InterPro"/>
</dbReference>
<protein>
    <submittedName>
        <fullName evidence="2">XRE family transcriptional regulator</fullName>
    </submittedName>
</protein>